<dbReference type="RefSeq" id="WP_202093756.1">
    <property type="nucleotide sequence ID" value="NZ_JAELVM010000003.1"/>
</dbReference>
<dbReference type="EMBL" id="JAELVM010000003">
    <property type="protein sequence ID" value="MBL1222957.1"/>
    <property type="molecule type" value="Genomic_DNA"/>
</dbReference>
<reference evidence="1 2" key="1">
    <citation type="submission" date="2020-12" db="EMBL/GenBank/DDBJ databases">
        <title>Chryseobacterium endoalhailicus sp. nov., isolated from seed of leguminous plant.</title>
        <authorList>
            <person name="Zhang X."/>
        </authorList>
    </citation>
    <scope>NUCLEOTIDE SEQUENCE [LARGE SCALE GENOMIC DNA]</scope>
    <source>
        <strain evidence="1 2">L7</strain>
    </source>
</reference>
<gene>
    <name evidence="1" type="ORF">JET18_19040</name>
</gene>
<accession>A0ABS1QL20</accession>
<sequence>MKNNKLLLIPMLIWGGFQAQIGINHSNPKSTLDIVGGTNVNNPDGILIPRYTAPDLGKKDNAYGADQNGTLIFVTEGIGNSLKTINVKATGFYYYDAPNSIWKPIKGESNGGSILPGETIYYTEIFHLNGSSNQDLSNQPLVKPLPILDGLMIDINSYTGTYAYHPKFYNTTANSITISYTMGYNNASYSHGYLSIPASGQWFPFGNSSSPNSSTGTMPSWGSTYATNAMVTLMIKEKAYRIEWFCYDIQGVPSNTQRKVNIFITRLG</sequence>
<evidence type="ECO:0000313" key="1">
    <source>
        <dbReference type="EMBL" id="MBL1222957.1"/>
    </source>
</evidence>
<name>A0ABS1QL20_9FLAO</name>
<protein>
    <recommendedName>
        <fullName evidence="3">Cleaved adhesin domain-containing protein</fullName>
    </recommendedName>
</protein>
<evidence type="ECO:0000313" key="2">
    <source>
        <dbReference type="Proteomes" id="UP000661696"/>
    </source>
</evidence>
<comment type="caution">
    <text evidence="1">The sequence shown here is derived from an EMBL/GenBank/DDBJ whole genome shotgun (WGS) entry which is preliminary data.</text>
</comment>
<dbReference type="Proteomes" id="UP000661696">
    <property type="component" value="Unassembled WGS sequence"/>
</dbReference>
<organism evidence="1 2">
    <name type="scientific">Chryseobacterium endalhagicum</name>
    <dbReference type="NCBI Taxonomy" id="2797638"/>
    <lineage>
        <taxon>Bacteria</taxon>
        <taxon>Pseudomonadati</taxon>
        <taxon>Bacteroidota</taxon>
        <taxon>Flavobacteriia</taxon>
        <taxon>Flavobacteriales</taxon>
        <taxon>Weeksellaceae</taxon>
        <taxon>Chryseobacterium group</taxon>
        <taxon>Chryseobacterium</taxon>
    </lineage>
</organism>
<keyword evidence="2" id="KW-1185">Reference proteome</keyword>
<evidence type="ECO:0008006" key="3">
    <source>
        <dbReference type="Google" id="ProtNLM"/>
    </source>
</evidence>
<proteinExistence type="predicted"/>